<dbReference type="Proteomes" id="UP000689195">
    <property type="component" value="Unassembled WGS sequence"/>
</dbReference>
<reference evidence="3" key="1">
    <citation type="submission" date="2021-01" db="EMBL/GenBank/DDBJ databases">
        <authorList>
            <consortium name="Genoscope - CEA"/>
            <person name="William W."/>
        </authorList>
    </citation>
    <scope>NUCLEOTIDE SEQUENCE</scope>
</reference>
<evidence type="ECO:0000256" key="1">
    <source>
        <dbReference type="ARBA" id="ARBA00022553"/>
    </source>
</evidence>
<dbReference type="InterPro" id="IPR050956">
    <property type="entry name" value="2C_system_His_kinase"/>
</dbReference>
<feature type="compositionally biased region" description="Polar residues" evidence="2">
    <location>
        <begin position="1"/>
        <end position="18"/>
    </location>
</feature>
<organism evidence="3 4">
    <name type="scientific">Paramecium pentaurelia</name>
    <dbReference type="NCBI Taxonomy" id="43138"/>
    <lineage>
        <taxon>Eukaryota</taxon>
        <taxon>Sar</taxon>
        <taxon>Alveolata</taxon>
        <taxon>Ciliophora</taxon>
        <taxon>Intramacronucleata</taxon>
        <taxon>Oligohymenophorea</taxon>
        <taxon>Peniculida</taxon>
        <taxon>Parameciidae</taxon>
        <taxon>Paramecium</taxon>
    </lineage>
</organism>
<dbReference type="EMBL" id="CAJJDO010000169">
    <property type="protein sequence ID" value="CAD8212565.1"/>
    <property type="molecule type" value="Genomic_DNA"/>
</dbReference>
<evidence type="ECO:0000256" key="2">
    <source>
        <dbReference type="SAM" id="MobiDB-lite"/>
    </source>
</evidence>
<accession>A0A8S1YEU4</accession>
<gene>
    <name evidence="3" type="ORF">PPENT_87.1.T1690033</name>
</gene>
<comment type="caution">
    <text evidence="3">The sequence shown here is derived from an EMBL/GenBank/DDBJ whole genome shotgun (WGS) entry which is preliminary data.</text>
</comment>
<keyword evidence="1" id="KW-0597">Phosphoprotein</keyword>
<dbReference type="OrthoDB" id="60033at2759"/>
<evidence type="ECO:0000313" key="4">
    <source>
        <dbReference type="Proteomes" id="UP000689195"/>
    </source>
</evidence>
<keyword evidence="4" id="KW-1185">Reference proteome</keyword>
<evidence type="ECO:0000313" key="3">
    <source>
        <dbReference type="EMBL" id="CAD8212565.1"/>
    </source>
</evidence>
<sequence length="208" mass="24145">MGQELQKNNCNQYKNSNSESEKKGLGLSIVAKLVQGLTESENNQLIIRSIKNEGSLVSFQVVNQQFNQNAYQLSFYLSNKNLIKEIYNSFSIIQEQNSETQQATSRLNGFELKQVILMPESPEYFFHKNISSFKNIDHQRIQEEKLICQYCTHVLVVDEKPFHQIALNTLLKNYNIKADSVFDGFQAIEKVKLKIQSLFKFIVHFYGY</sequence>
<proteinExistence type="predicted"/>
<dbReference type="PANTHER" id="PTHR43719:SF28">
    <property type="entry name" value="PEROXIDE STRESS-ACTIVATED HISTIDINE KINASE MAK1-RELATED"/>
    <property type="match status" value="1"/>
</dbReference>
<feature type="region of interest" description="Disordered" evidence="2">
    <location>
        <begin position="1"/>
        <end position="20"/>
    </location>
</feature>
<evidence type="ECO:0008006" key="5">
    <source>
        <dbReference type="Google" id="ProtNLM"/>
    </source>
</evidence>
<dbReference type="PANTHER" id="PTHR43719">
    <property type="entry name" value="TWO-COMPONENT HISTIDINE KINASE"/>
    <property type="match status" value="1"/>
</dbReference>
<dbReference type="AlphaFoldDB" id="A0A8S1YEU4"/>
<protein>
    <recommendedName>
        <fullName evidence="5">Response regulatory domain-containing protein</fullName>
    </recommendedName>
</protein>
<name>A0A8S1YEU4_9CILI</name>